<evidence type="ECO:0000256" key="1">
    <source>
        <dbReference type="SAM" id="Phobius"/>
    </source>
</evidence>
<sequence length="47" mass="5174">MPFDMFRVQASVHGMAVGIPVGLIAFARNVLPVGQVSYWFSSKIYGE</sequence>
<proteinExistence type="predicted"/>
<organism evidence="2 3">
    <name type="scientific">Paracoccus mangrovi</name>
    <dbReference type="NCBI Taxonomy" id="1715645"/>
    <lineage>
        <taxon>Bacteria</taxon>
        <taxon>Pseudomonadati</taxon>
        <taxon>Pseudomonadota</taxon>
        <taxon>Alphaproteobacteria</taxon>
        <taxon>Rhodobacterales</taxon>
        <taxon>Paracoccaceae</taxon>
        <taxon>Paracoccus</taxon>
    </lineage>
</organism>
<keyword evidence="3" id="KW-1185">Reference proteome</keyword>
<comment type="caution">
    <text evidence="2">The sequence shown here is derived from an EMBL/GenBank/DDBJ whole genome shotgun (WGS) entry which is preliminary data.</text>
</comment>
<feature type="transmembrane region" description="Helical" evidence="1">
    <location>
        <begin position="12"/>
        <end position="31"/>
    </location>
</feature>
<dbReference type="EMBL" id="JBHRXJ010000007">
    <property type="protein sequence ID" value="MFC3528677.1"/>
    <property type="molecule type" value="Genomic_DNA"/>
</dbReference>
<dbReference type="Proteomes" id="UP001595721">
    <property type="component" value="Unassembled WGS sequence"/>
</dbReference>
<gene>
    <name evidence="2" type="ORF">ACFOMH_10865</name>
</gene>
<evidence type="ECO:0000313" key="3">
    <source>
        <dbReference type="Proteomes" id="UP001595721"/>
    </source>
</evidence>
<protein>
    <submittedName>
        <fullName evidence="2">Uncharacterized protein</fullName>
    </submittedName>
</protein>
<dbReference type="RefSeq" id="WP_377744461.1">
    <property type="nucleotide sequence ID" value="NZ_JBHRXJ010000007.1"/>
</dbReference>
<name>A0ABV7R6C0_9RHOB</name>
<keyword evidence="1" id="KW-0812">Transmembrane</keyword>
<keyword evidence="1" id="KW-1133">Transmembrane helix</keyword>
<accession>A0ABV7R6C0</accession>
<keyword evidence="1" id="KW-0472">Membrane</keyword>
<evidence type="ECO:0000313" key="2">
    <source>
        <dbReference type="EMBL" id="MFC3528677.1"/>
    </source>
</evidence>
<reference evidence="3" key="1">
    <citation type="journal article" date="2019" name="Int. J. Syst. Evol. Microbiol.">
        <title>The Global Catalogue of Microorganisms (GCM) 10K type strain sequencing project: providing services to taxonomists for standard genome sequencing and annotation.</title>
        <authorList>
            <consortium name="The Broad Institute Genomics Platform"/>
            <consortium name="The Broad Institute Genome Sequencing Center for Infectious Disease"/>
            <person name="Wu L."/>
            <person name="Ma J."/>
        </authorList>
    </citation>
    <scope>NUCLEOTIDE SEQUENCE [LARGE SCALE GENOMIC DNA]</scope>
    <source>
        <strain evidence="3">KCTC 42899</strain>
    </source>
</reference>